<reference evidence="2 3" key="1">
    <citation type="submission" date="2017-10" db="EMBL/GenBank/DDBJ databases">
        <title>Paenichitinophaga pekingensis gen. nov., sp. nov., isolated from activated sludge.</title>
        <authorList>
            <person name="Jin D."/>
            <person name="Kong X."/>
            <person name="Deng Y."/>
            <person name="Bai Z."/>
        </authorList>
    </citation>
    <scope>NUCLEOTIDE SEQUENCE [LARGE SCALE GENOMIC DNA]</scope>
    <source>
        <strain evidence="2 3">13</strain>
    </source>
</reference>
<dbReference type="Gene3D" id="2.60.40.10">
    <property type="entry name" value="Immunoglobulins"/>
    <property type="match status" value="2"/>
</dbReference>
<protein>
    <recommendedName>
        <fullName evidence="1">PKD domain-containing protein</fullName>
    </recommendedName>
</protein>
<dbReference type="SMART" id="SM00089">
    <property type="entry name" value="PKD"/>
    <property type="match status" value="2"/>
</dbReference>
<organism evidence="2 3">
    <name type="scientific">Chitinophaga caeni</name>
    <dbReference type="NCBI Taxonomy" id="2029983"/>
    <lineage>
        <taxon>Bacteria</taxon>
        <taxon>Pseudomonadati</taxon>
        <taxon>Bacteroidota</taxon>
        <taxon>Chitinophagia</taxon>
        <taxon>Chitinophagales</taxon>
        <taxon>Chitinophagaceae</taxon>
        <taxon>Chitinophaga</taxon>
    </lineage>
</organism>
<proteinExistence type="predicted"/>
<gene>
    <name evidence="2" type="ORF">COR50_09065</name>
</gene>
<dbReference type="InterPro" id="IPR026341">
    <property type="entry name" value="T9SS_type_B"/>
</dbReference>
<evidence type="ECO:0000313" key="2">
    <source>
        <dbReference type="EMBL" id="ATL47310.1"/>
    </source>
</evidence>
<dbReference type="AlphaFoldDB" id="A0A291QTL9"/>
<dbReference type="Pfam" id="PF18911">
    <property type="entry name" value="PKD_4"/>
    <property type="match status" value="2"/>
</dbReference>
<dbReference type="InterPro" id="IPR013783">
    <property type="entry name" value="Ig-like_fold"/>
</dbReference>
<sequence length="851" mass="92678">MTLVALPLWADHVVGGEMVYRFISSSGGNTTYLVQLKLFIRCDAETGQIDGSAPISAIDMDNGSEYTTESAKLRSNIIIDNSNSEIDPCIISPPKICYRICTYETRITLPDNVRGYTLAYQRCCRRAGLTNIISMGNTVGGTYSAFIPANSYENNSPFFDKEKVVIMCSGKPFTYDYHAADPDGDSLVYKFVPAYTGGSANVPSPDPASNPPYYSVQYQFPFSAAQPLGRRVKIDSSTGLISGDAPTSGLYIVTVAAEEYRNGIKLGEHRKELMLSVTNCVKQVVAAVPVNYPDFYNCKSYTIDIPNLSTPDKTYYWNFGDGDTLVTNEGDIIQHTYADTGVYKVVLKVDPISNCSDSTTFNIIVFPENQFDITTSGLCLTKPTNFQLNASIAYGAIDSLAWNFGDGGTSDQINPIYQYNNSGNYNVSVFTQTTKGCKEMVRTSANIYNKPPLTASADTVLCKTNSLQVSANSNVSGTYFWSPNYAISDLSINNPIITPLEDTTYTVTFTDDIGCVATKDIFIDVRDTLLISAGLDSLICTGDPINLHGVSDGPYGYVWKDLNTQNTVSNSLETIITPTSNTNYELTAMLGTCRTVDTVSFSLIDPPRAFAGLDTSICYGTVAHLNASGGAFYQWQPADQVANANLPNTITAPVATTNFTVSVTDTLGCPKAVLDSVLVTVIPPVEAFAGNDTIIIRGQPFQLNATGGTYYSWSPINGLSDPNIANPFTTINQDFTYTVTAYTPEGCNGSDDIFIRFITGPDMYVPTAFSPNGDGRNDVFRPVPVGITQLKYFRVFDRWGKLVFETNAYMQGWDGFVGGKKADAATYTWLAEGLDINGKTIQRKGYVVLLR</sequence>
<dbReference type="InterPro" id="IPR035986">
    <property type="entry name" value="PKD_dom_sf"/>
</dbReference>
<feature type="domain" description="PKD" evidence="1">
    <location>
        <begin position="310"/>
        <end position="349"/>
    </location>
</feature>
<feature type="domain" description="PKD" evidence="1">
    <location>
        <begin position="402"/>
        <end position="436"/>
    </location>
</feature>
<evidence type="ECO:0000259" key="1">
    <source>
        <dbReference type="PROSITE" id="PS50093"/>
    </source>
</evidence>
<dbReference type="SUPFAM" id="SSF49299">
    <property type="entry name" value="PKD domain"/>
    <property type="match status" value="2"/>
</dbReference>
<dbReference type="EMBL" id="CP023777">
    <property type="protein sequence ID" value="ATL47310.1"/>
    <property type="molecule type" value="Genomic_DNA"/>
</dbReference>
<dbReference type="Proteomes" id="UP000220133">
    <property type="component" value="Chromosome"/>
</dbReference>
<dbReference type="InterPro" id="IPR022409">
    <property type="entry name" value="PKD/Chitinase_dom"/>
</dbReference>
<name>A0A291QTL9_9BACT</name>
<dbReference type="CDD" id="cd00146">
    <property type="entry name" value="PKD"/>
    <property type="match status" value="2"/>
</dbReference>
<dbReference type="InterPro" id="IPR000601">
    <property type="entry name" value="PKD_dom"/>
</dbReference>
<dbReference type="Pfam" id="PF13585">
    <property type="entry name" value="CHU_C"/>
    <property type="match status" value="1"/>
</dbReference>
<keyword evidence="3" id="KW-1185">Reference proteome</keyword>
<accession>A0A291QTL9</accession>
<dbReference type="NCBIfam" id="TIGR04131">
    <property type="entry name" value="Bac_Flav_CTERM"/>
    <property type="match status" value="1"/>
</dbReference>
<dbReference type="KEGG" id="cbae:COR50_09065"/>
<evidence type="ECO:0000313" key="3">
    <source>
        <dbReference type="Proteomes" id="UP000220133"/>
    </source>
</evidence>
<dbReference type="PROSITE" id="PS50093">
    <property type="entry name" value="PKD"/>
    <property type="match status" value="2"/>
</dbReference>